<keyword evidence="3 6" id="KW-1133">Transmembrane helix</keyword>
<feature type="transmembrane region" description="Helical" evidence="6">
    <location>
        <begin position="502"/>
        <end position="520"/>
    </location>
</feature>
<evidence type="ECO:0000256" key="4">
    <source>
        <dbReference type="ARBA" id="ARBA00023136"/>
    </source>
</evidence>
<evidence type="ECO:0000256" key="6">
    <source>
        <dbReference type="SAM" id="Phobius"/>
    </source>
</evidence>
<feature type="region of interest" description="Disordered" evidence="5">
    <location>
        <begin position="294"/>
        <end position="318"/>
    </location>
</feature>
<dbReference type="InterPro" id="IPR036259">
    <property type="entry name" value="MFS_trans_sf"/>
</dbReference>
<keyword evidence="2 6" id="KW-0812">Transmembrane</keyword>
<feature type="transmembrane region" description="Helical" evidence="6">
    <location>
        <begin position="191"/>
        <end position="214"/>
    </location>
</feature>
<feature type="transmembrane region" description="Helical" evidence="6">
    <location>
        <begin position="437"/>
        <end position="456"/>
    </location>
</feature>
<name>A0ABN8WHU4_SACUV</name>
<dbReference type="Pfam" id="PF07690">
    <property type="entry name" value="MFS_1"/>
    <property type="match status" value="1"/>
</dbReference>
<feature type="transmembrane region" description="Helical" evidence="6">
    <location>
        <begin position="166"/>
        <end position="185"/>
    </location>
</feature>
<evidence type="ECO:0000256" key="1">
    <source>
        <dbReference type="ARBA" id="ARBA00004141"/>
    </source>
</evidence>
<evidence type="ECO:0000313" key="8">
    <source>
        <dbReference type="Proteomes" id="UP001162085"/>
    </source>
</evidence>
<keyword evidence="8" id="KW-1185">Reference proteome</keyword>
<dbReference type="PANTHER" id="PTHR23507">
    <property type="entry name" value="ZGC:174356"/>
    <property type="match status" value="1"/>
</dbReference>
<keyword evidence="4 6" id="KW-0472">Membrane</keyword>
<feature type="transmembrane region" description="Helical" evidence="6">
    <location>
        <begin position="261"/>
        <end position="280"/>
    </location>
</feature>
<reference evidence="7" key="1">
    <citation type="submission" date="2022-10" db="EMBL/GenBank/DDBJ databases">
        <authorList>
            <person name="Byrne P K."/>
        </authorList>
    </citation>
    <scope>NUCLEOTIDE SEQUENCE</scope>
    <source>
        <strain evidence="7">ZP964</strain>
    </source>
</reference>
<dbReference type="SUPFAM" id="SSF103473">
    <property type="entry name" value="MFS general substrate transporter"/>
    <property type="match status" value="1"/>
</dbReference>
<comment type="subcellular location">
    <subcellularLocation>
        <location evidence="1">Membrane</location>
        <topology evidence="1">Multi-pass membrane protein</topology>
    </subcellularLocation>
</comment>
<dbReference type="EMBL" id="OX365937">
    <property type="protein sequence ID" value="CAI4044357.1"/>
    <property type="molecule type" value="Genomic_DNA"/>
</dbReference>
<feature type="transmembrane region" description="Helical" evidence="6">
    <location>
        <begin position="532"/>
        <end position="552"/>
    </location>
</feature>
<sequence length="560" mass="61509">MSDEDETTRLMSPDEMDYLLETAGINALQGIINQDGSDSAGAGAYVDADDSTQINSHESIRQSSPSDLTAVKSIDGGHGRRKLFCLYGLIMVICMAESICMTAIIPLVMDKVAEGIADEDGSYDPVAVQTIVSSISSSTMMIAGVIGIFMAGKWGGLSDRIGRVRVFKYMSGIRVIGLAAQLFTVSSKIGYHKWAIVLTACIIPSFGGLFALVANGNSYVSDVVKTEHRMVTIGIMMSCIYATMGIGPMFGSFLVKWTHGNTFISIYTAILFAILALIICETMMVEPRHETQLAHSQSNYTKRREKLRSQSGSDDSRNYQSVTYGKFQIMKLMELLAPVKKLWLKPDDTGSLVPRYTVILLVVLDILFVCGTTSCMPALVLFSTYEYKWHAVELGYFISILGIGRGLVLLIVSPTLLYALKRIYQHLDHSIDKIDIFCIRFSMIVIALSLLVMIQFGEKSYVSLVVFALLQALSAFCSPTLQSGIIKYTSKKHTGEMFGAMALVRSCVMLVIPPILLKIYGSTVSVNPGLFIYIPFLASVAAIFLTFFLRIYNAPRLTSP</sequence>
<evidence type="ECO:0000313" key="7">
    <source>
        <dbReference type="EMBL" id="CAI4044357.1"/>
    </source>
</evidence>
<feature type="compositionally biased region" description="Polar residues" evidence="5">
    <location>
        <begin position="309"/>
        <end position="318"/>
    </location>
</feature>
<protein>
    <recommendedName>
        <fullName evidence="9">YJL163C-like protein</fullName>
    </recommendedName>
</protein>
<feature type="transmembrane region" description="Helical" evidence="6">
    <location>
        <begin position="235"/>
        <end position="255"/>
    </location>
</feature>
<dbReference type="InterPro" id="IPR011701">
    <property type="entry name" value="MFS"/>
</dbReference>
<accession>A0ABN8WHU4</accession>
<feature type="transmembrane region" description="Helical" evidence="6">
    <location>
        <begin position="358"/>
        <end position="382"/>
    </location>
</feature>
<dbReference type="Proteomes" id="UP001162085">
    <property type="component" value="Chromosome 10"/>
</dbReference>
<gene>
    <name evidence="7" type="primary">SUVZ10G0430</name>
    <name evidence="7" type="ORF">SUVZ_10G0430</name>
</gene>
<evidence type="ECO:0008006" key="9">
    <source>
        <dbReference type="Google" id="ProtNLM"/>
    </source>
</evidence>
<feature type="transmembrane region" description="Helical" evidence="6">
    <location>
        <begin position="462"/>
        <end position="481"/>
    </location>
</feature>
<proteinExistence type="predicted"/>
<feature type="transmembrane region" description="Helical" evidence="6">
    <location>
        <begin position="128"/>
        <end position="154"/>
    </location>
</feature>
<dbReference type="PANTHER" id="PTHR23507:SF1">
    <property type="entry name" value="FI18259P1-RELATED"/>
    <property type="match status" value="1"/>
</dbReference>
<organism evidence="7 8">
    <name type="scientific">Saccharomyces uvarum</name>
    <name type="common">Yeast</name>
    <name type="synonym">Saccharomyces bayanus var. uvarum</name>
    <dbReference type="NCBI Taxonomy" id="230603"/>
    <lineage>
        <taxon>Eukaryota</taxon>
        <taxon>Fungi</taxon>
        <taxon>Dikarya</taxon>
        <taxon>Ascomycota</taxon>
        <taxon>Saccharomycotina</taxon>
        <taxon>Saccharomycetes</taxon>
        <taxon>Saccharomycetales</taxon>
        <taxon>Saccharomycetaceae</taxon>
        <taxon>Saccharomyces</taxon>
    </lineage>
</organism>
<dbReference type="Gene3D" id="1.20.1250.20">
    <property type="entry name" value="MFS general substrate transporter like domains"/>
    <property type="match status" value="1"/>
</dbReference>
<evidence type="ECO:0000256" key="2">
    <source>
        <dbReference type="ARBA" id="ARBA00022692"/>
    </source>
</evidence>
<feature type="transmembrane region" description="Helical" evidence="6">
    <location>
        <begin position="394"/>
        <end position="417"/>
    </location>
</feature>
<feature type="transmembrane region" description="Helical" evidence="6">
    <location>
        <begin position="84"/>
        <end position="108"/>
    </location>
</feature>
<evidence type="ECO:0000256" key="3">
    <source>
        <dbReference type="ARBA" id="ARBA00022989"/>
    </source>
</evidence>
<evidence type="ECO:0000256" key="5">
    <source>
        <dbReference type="SAM" id="MobiDB-lite"/>
    </source>
</evidence>